<feature type="transmembrane region" description="Helical" evidence="12">
    <location>
        <begin position="162"/>
        <end position="181"/>
    </location>
</feature>
<evidence type="ECO:0000256" key="4">
    <source>
        <dbReference type="ARBA" id="ARBA00022475"/>
    </source>
</evidence>
<evidence type="ECO:0000256" key="8">
    <source>
        <dbReference type="ARBA" id="ARBA00023065"/>
    </source>
</evidence>
<feature type="transmembrane region" description="Helical" evidence="12">
    <location>
        <begin position="86"/>
        <end position="111"/>
    </location>
</feature>
<evidence type="ECO:0000256" key="1">
    <source>
        <dbReference type="ARBA" id="ARBA00004651"/>
    </source>
</evidence>
<dbReference type="CDD" id="cd11492">
    <property type="entry name" value="SLC5sbd_NIS-SMVT"/>
    <property type="match status" value="1"/>
</dbReference>
<keyword evidence="6 12" id="KW-1133">Transmembrane helix</keyword>
<dbReference type="PROSITE" id="PS50283">
    <property type="entry name" value="NA_SOLUT_SYMP_3"/>
    <property type="match status" value="1"/>
</dbReference>
<dbReference type="GO" id="GO:0015293">
    <property type="term" value="F:symporter activity"/>
    <property type="evidence" value="ECO:0007669"/>
    <property type="project" value="TreeGrafter"/>
</dbReference>
<keyword evidence="3" id="KW-0813">Transport</keyword>
<keyword evidence="7" id="KW-0915">Sodium</keyword>
<dbReference type="InterPro" id="IPR038377">
    <property type="entry name" value="Na/Glc_symporter_sf"/>
</dbReference>
<dbReference type="PANTHER" id="PTHR42985">
    <property type="entry name" value="SODIUM-COUPLED MONOCARBOXYLATE TRANSPORTER"/>
    <property type="match status" value="1"/>
</dbReference>
<keyword evidence="14" id="KW-1185">Reference proteome</keyword>
<keyword evidence="10" id="KW-0739">Sodium transport</keyword>
<keyword evidence="5 12" id="KW-0812">Transmembrane</keyword>
<gene>
    <name evidence="13" type="ORF">KP79_PYT09784</name>
</gene>
<dbReference type="OrthoDB" id="6132759at2759"/>
<name>A0A210PKU8_MIZYE</name>
<keyword evidence="8" id="KW-0406">Ion transport</keyword>
<accession>A0A210PKU8</accession>
<reference evidence="13 14" key="1">
    <citation type="journal article" date="2017" name="Nat. Ecol. Evol.">
        <title>Scallop genome provides insights into evolution of bilaterian karyotype and development.</title>
        <authorList>
            <person name="Wang S."/>
            <person name="Zhang J."/>
            <person name="Jiao W."/>
            <person name="Li J."/>
            <person name="Xun X."/>
            <person name="Sun Y."/>
            <person name="Guo X."/>
            <person name="Huan P."/>
            <person name="Dong B."/>
            <person name="Zhang L."/>
            <person name="Hu X."/>
            <person name="Sun X."/>
            <person name="Wang J."/>
            <person name="Zhao C."/>
            <person name="Wang Y."/>
            <person name="Wang D."/>
            <person name="Huang X."/>
            <person name="Wang R."/>
            <person name="Lv J."/>
            <person name="Li Y."/>
            <person name="Zhang Z."/>
            <person name="Liu B."/>
            <person name="Lu W."/>
            <person name="Hui Y."/>
            <person name="Liang J."/>
            <person name="Zhou Z."/>
            <person name="Hou R."/>
            <person name="Li X."/>
            <person name="Liu Y."/>
            <person name="Li H."/>
            <person name="Ning X."/>
            <person name="Lin Y."/>
            <person name="Zhao L."/>
            <person name="Xing Q."/>
            <person name="Dou J."/>
            <person name="Li Y."/>
            <person name="Mao J."/>
            <person name="Guo H."/>
            <person name="Dou H."/>
            <person name="Li T."/>
            <person name="Mu C."/>
            <person name="Jiang W."/>
            <person name="Fu Q."/>
            <person name="Fu X."/>
            <person name="Miao Y."/>
            <person name="Liu J."/>
            <person name="Yu Q."/>
            <person name="Li R."/>
            <person name="Liao H."/>
            <person name="Li X."/>
            <person name="Kong Y."/>
            <person name="Jiang Z."/>
            <person name="Chourrout D."/>
            <person name="Li R."/>
            <person name="Bao Z."/>
        </authorList>
    </citation>
    <scope>NUCLEOTIDE SEQUENCE [LARGE SCALE GENOMIC DNA]</scope>
    <source>
        <strain evidence="13 14">PY_sf001</strain>
    </source>
</reference>
<evidence type="ECO:0000256" key="3">
    <source>
        <dbReference type="ARBA" id="ARBA00022448"/>
    </source>
</evidence>
<dbReference type="InterPro" id="IPR001734">
    <property type="entry name" value="Na/solute_symporter"/>
</dbReference>
<evidence type="ECO:0000256" key="7">
    <source>
        <dbReference type="ARBA" id="ARBA00023053"/>
    </source>
</evidence>
<feature type="transmembrane region" description="Helical" evidence="12">
    <location>
        <begin position="386"/>
        <end position="406"/>
    </location>
</feature>
<dbReference type="Pfam" id="PF00474">
    <property type="entry name" value="SSF"/>
    <property type="match status" value="1"/>
</dbReference>
<protein>
    <submittedName>
        <fullName evidence="13">Sodium-coupled monocarboxylate transporter 2</fullName>
    </submittedName>
</protein>
<feature type="transmembrane region" description="Helical" evidence="12">
    <location>
        <begin position="412"/>
        <end position="434"/>
    </location>
</feature>
<keyword evidence="4" id="KW-1003">Cell membrane</keyword>
<evidence type="ECO:0000256" key="12">
    <source>
        <dbReference type="SAM" id="Phobius"/>
    </source>
</evidence>
<feature type="transmembrane region" description="Helical" evidence="12">
    <location>
        <begin position="193"/>
        <end position="211"/>
    </location>
</feature>
<organism evidence="13 14">
    <name type="scientific">Mizuhopecten yessoensis</name>
    <name type="common">Japanese scallop</name>
    <name type="synonym">Patinopecten yessoensis</name>
    <dbReference type="NCBI Taxonomy" id="6573"/>
    <lineage>
        <taxon>Eukaryota</taxon>
        <taxon>Metazoa</taxon>
        <taxon>Spiralia</taxon>
        <taxon>Lophotrochozoa</taxon>
        <taxon>Mollusca</taxon>
        <taxon>Bivalvia</taxon>
        <taxon>Autobranchia</taxon>
        <taxon>Pteriomorphia</taxon>
        <taxon>Pectinida</taxon>
        <taxon>Pectinoidea</taxon>
        <taxon>Pectinidae</taxon>
        <taxon>Mizuhopecten</taxon>
    </lineage>
</organism>
<feature type="transmembrane region" description="Helical" evidence="12">
    <location>
        <begin position="343"/>
        <end position="365"/>
    </location>
</feature>
<dbReference type="NCBIfam" id="TIGR00813">
    <property type="entry name" value="sss"/>
    <property type="match status" value="1"/>
</dbReference>
<dbReference type="GO" id="GO:0005886">
    <property type="term" value="C:plasma membrane"/>
    <property type="evidence" value="ECO:0007669"/>
    <property type="project" value="UniProtKB-SubCell"/>
</dbReference>
<dbReference type="Proteomes" id="UP000242188">
    <property type="component" value="Unassembled WGS sequence"/>
</dbReference>
<dbReference type="PANTHER" id="PTHR42985:SF40">
    <property type="entry name" value="LD47995P-RELATED"/>
    <property type="match status" value="1"/>
</dbReference>
<keyword evidence="9 12" id="KW-0472">Membrane</keyword>
<dbReference type="EMBL" id="NEDP02005595">
    <property type="protein sequence ID" value="OWF37094.1"/>
    <property type="molecule type" value="Genomic_DNA"/>
</dbReference>
<feature type="transmembrane region" description="Helical" evidence="12">
    <location>
        <begin position="242"/>
        <end position="260"/>
    </location>
</feature>
<comment type="subcellular location">
    <subcellularLocation>
        <location evidence="1">Cell membrane</location>
        <topology evidence="1">Multi-pass membrane protein</topology>
    </subcellularLocation>
</comment>
<evidence type="ECO:0000256" key="2">
    <source>
        <dbReference type="ARBA" id="ARBA00006434"/>
    </source>
</evidence>
<dbReference type="GO" id="GO:0006814">
    <property type="term" value="P:sodium ion transport"/>
    <property type="evidence" value="ECO:0007669"/>
    <property type="project" value="UniProtKB-KW"/>
</dbReference>
<feature type="transmembrane region" description="Helical" evidence="12">
    <location>
        <begin position="535"/>
        <end position="558"/>
    </location>
</feature>
<feature type="transmembrane region" description="Helical" evidence="12">
    <location>
        <begin position="13"/>
        <end position="33"/>
    </location>
</feature>
<sequence length="621" mass="67704">MDLTFVPVPSPHIADYIVIAVFLCICMGIGVYYGYQTNKTPTLDNYFLGNRRLLLLPVAMSLFVTFASAISLMGTPAEIYVYGIRGVYIGIGYTFSVMIASITVVPLLYPLRLTSTYEYLQLRFRSKGVRTLGTMIGMLQTVAYMGVTLYAPGLALQTVAGIPLWLSIVVIGLVGTIYTAIGGIKSVVWTDAFQFVMIFTGLAAVTIKGSILMGTRYSVVGIATEGKRLEIFNFDLDPRTRHTIWGTCIGVTFTMLPNWCNQSSIQRVSSLRSVRAAKIVFWLLGPMAIVYFVFLGYLGILLYSYYNALECDPVQAGFLSNFNQLMPYFVLDVMRSLPGLSGIYISCLFSGALSTLSSGINALAANTVEDILGDCVKKSKIVSQTFAAKIFVFSYGLVVIGLAYAINSMSGSITQMALSVFGACGGPLAGLFFLGGMIPKANWIGAMVGSLTALAFNMWITVGSQMYGAKPVKLTQNPTSGCFPNNLVVTMNDTSMYSYNSTMNTTPFGDAGHSSMSSNGVIAPDEAFFLYNVSYVWYGLIGFCLTLIIGIVVSWLTGGDRGEPVEARLIFPICRKICCLKSKYVYEVAEINEKNMHPITFEAKGPPIYFQPYDDEGTSTF</sequence>
<evidence type="ECO:0000313" key="13">
    <source>
        <dbReference type="EMBL" id="OWF37094.1"/>
    </source>
</evidence>
<comment type="similarity">
    <text evidence="2 11">Belongs to the sodium:solute symporter (SSF) (TC 2.A.21) family.</text>
</comment>
<dbReference type="Gene3D" id="1.20.1730.10">
    <property type="entry name" value="Sodium/glucose cotransporter"/>
    <property type="match status" value="1"/>
</dbReference>
<feature type="transmembrane region" description="Helical" evidence="12">
    <location>
        <begin position="441"/>
        <end position="460"/>
    </location>
</feature>
<evidence type="ECO:0000256" key="5">
    <source>
        <dbReference type="ARBA" id="ARBA00022692"/>
    </source>
</evidence>
<feature type="transmembrane region" description="Helical" evidence="12">
    <location>
        <begin position="281"/>
        <end position="306"/>
    </location>
</feature>
<evidence type="ECO:0000313" key="14">
    <source>
        <dbReference type="Proteomes" id="UP000242188"/>
    </source>
</evidence>
<evidence type="ECO:0000256" key="11">
    <source>
        <dbReference type="RuleBase" id="RU362091"/>
    </source>
</evidence>
<feature type="transmembrane region" description="Helical" evidence="12">
    <location>
        <begin position="53"/>
        <end position="74"/>
    </location>
</feature>
<evidence type="ECO:0000256" key="6">
    <source>
        <dbReference type="ARBA" id="ARBA00022989"/>
    </source>
</evidence>
<comment type="caution">
    <text evidence="13">The sequence shown here is derived from an EMBL/GenBank/DDBJ whole genome shotgun (WGS) entry which is preliminary data.</text>
</comment>
<dbReference type="AlphaFoldDB" id="A0A210PKU8"/>
<evidence type="ECO:0000256" key="9">
    <source>
        <dbReference type="ARBA" id="ARBA00023136"/>
    </source>
</evidence>
<dbReference type="InterPro" id="IPR051163">
    <property type="entry name" value="Sodium:Solute_Symporter_SSF"/>
</dbReference>
<evidence type="ECO:0000256" key="10">
    <source>
        <dbReference type="ARBA" id="ARBA00023201"/>
    </source>
</evidence>
<feature type="transmembrane region" description="Helical" evidence="12">
    <location>
        <begin position="132"/>
        <end position="150"/>
    </location>
</feature>
<proteinExistence type="inferred from homology"/>